<dbReference type="InterPro" id="IPR050091">
    <property type="entry name" value="PKS_NRPS_Biosynth_Enz"/>
</dbReference>
<dbReference type="InterPro" id="IPR049900">
    <property type="entry name" value="PKS_mFAS_DH"/>
</dbReference>
<dbReference type="PANTHER" id="PTHR43775:SF37">
    <property type="entry name" value="SI:DKEY-61P9.11"/>
    <property type="match status" value="1"/>
</dbReference>
<dbReference type="InterPro" id="IPR049551">
    <property type="entry name" value="PKS_DH_C"/>
</dbReference>
<dbReference type="InterPro" id="IPR000073">
    <property type="entry name" value="AB_hydrolase_1"/>
</dbReference>
<dbReference type="InterPro" id="IPR009081">
    <property type="entry name" value="PP-bd_ACP"/>
</dbReference>
<dbReference type="Gene3D" id="3.10.129.110">
    <property type="entry name" value="Polyketide synthase dehydratase"/>
    <property type="match status" value="1"/>
</dbReference>
<dbReference type="Pfam" id="PF00561">
    <property type="entry name" value="Abhydrolase_1"/>
    <property type="match status" value="1"/>
</dbReference>
<accession>Q1RS60</accession>
<dbReference type="PANTHER" id="PTHR43775">
    <property type="entry name" value="FATTY ACID SYNTHASE"/>
    <property type="match status" value="1"/>
</dbReference>
<evidence type="ECO:0000256" key="3">
    <source>
        <dbReference type="PROSITE-ProRule" id="PRU01363"/>
    </source>
</evidence>
<feature type="domain" description="PKS/mFAS DH" evidence="5">
    <location>
        <begin position="1"/>
        <end position="280"/>
    </location>
</feature>
<dbReference type="GO" id="GO:0006633">
    <property type="term" value="P:fatty acid biosynthetic process"/>
    <property type="evidence" value="ECO:0007669"/>
    <property type="project" value="TreeGrafter"/>
</dbReference>
<dbReference type="Pfam" id="PF21394">
    <property type="entry name" value="Beta-ketacyl_N"/>
    <property type="match status" value="1"/>
</dbReference>
<dbReference type="InterPro" id="IPR036736">
    <property type="entry name" value="ACP-like_sf"/>
</dbReference>
<proteinExistence type="predicted"/>
<dbReference type="GO" id="GO:0031177">
    <property type="term" value="F:phosphopantetheine binding"/>
    <property type="evidence" value="ECO:0007669"/>
    <property type="project" value="InterPro"/>
</dbReference>
<dbReference type="SUPFAM" id="SSF47336">
    <property type="entry name" value="ACP-like"/>
    <property type="match status" value="2"/>
</dbReference>
<name>Q1RS60_BACAM</name>
<dbReference type="Gene3D" id="3.40.50.720">
    <property type="entry name" value="NAD(P)-binding Rossmann-like Domain"/>
    <property type="match status" value="1"/>
</dbReference>
<dbReference type="InterPro" id="IPR057326">
    <property type="entry name" value="KR_dom"/>
</dbReference>
<feature type="active site" description="Proton acceptor; for dehydratase activity" evidence="3">
    <location>
        <position position="21"/>
    </location>
</feature>
<dbReference type="ESTHER" id="bacam-q1rs60">
    <property type="family name" value="6_AlphaBeta_hydrolase"/>
</dbReference>
<sequence length="1287" mass="144889">MSSCMRFSVLVKHDDYIVSDHVLHQVRTIPGVTYLDLITRFLAEKGISPRSFEIKHVLFREPVATSVHFDKKVTFQFTEQENGWLVETTSRKWVAEKAEGEASVNLQAEIIRKNAINEKTISIEELKKGAVRISDAEAAYRNLRRGGLIHKDFMKLEGTVYEGENYILGEVSLSGLSKEYTDDFYMHPAFLDGSLSLLGILTSDLPDEGTNAFIPIYIETFRALHKTTGSCFVYINKTSITQPPSKDILYADIEVYRPDGELAFYYERFGVKRVRNEKSIQRLEHSQKAKEVGSATNNKEMIRNNLIQEIAGMIEKPAETVKNDISFYEMGLDSKQLLDLSKKLELMLGSKLYPTLLFDYSTIGELTEFLQEKYGADITDSISNTVQHQGSHKTLTDELSSIIGEATNTPSNKADKHQSFYELGLDSKQLLHISKMLEERLDTQLYPTLLFDYNNIHDLAAYLEEKYDVRNTPAAAFKEKTQTKEPSEKPVLESLYLQKEWIESPLKSGEVPKENTLIFDFDSSLSDEIRKYIGSENVIYAEAAAEYEMVNEKHYKFNPEQSAHYSRLLEDMKKSGAFPASIIHYLSKKAYTEAALDLTHSFYSILYLSKALIHQKVKENINILYVHDKGQYTNPVYAAIGGFFKTLNAEQPNIKCKTVEISSRQTIEKAPLLLNELSAGHHQAVKYDGDQKRRVTAYKDASPQTGQKAAKFAKNGVYLIIGGLSGIGWIISAFLYANHGARVIIAGRSKMTADMEEKLDSIRYDGASISYIQADMSDKQQVIKLAEKIHADYSEINGVIYSAGVLKDSLIMNKTDAEAQAVLQSKVNGVIHLDEALRDMPLDFFVLFSSISSEIGSLGQADYAYANRFLEHFAEWRECMRKAGGRSGKTIAVNWPFWKDGGMSVDPGIQDIMKTEYGLHPLENTAGIKAFEHSLLGQGHQLIVLYGEKEKIQNDFKPLSARSAPPLVRDSAIAADFDASSVVTGEAESPFRILGTASNRHLDDYLHYWSRLKKGALQHNQSDAAKKLIAFYQTEETETVHFLANTENARHMEILMSGKGETILLICGFATTAYMWKEQMKEWADQFNVIVIHTPGYGLSEGSADFTLSGLAQTFIEVLNEIGVAWPIHIAAASWGGMIGQRIAYEYPEKVKTLILSGSYTAYEEDPESSVEEKLKNDFIAIGKSHEYESLYSNQFLNASIERFMKIHQQEGYSTIGFLKDIHTRTLILTGEKESVVDQKETKRLQKLLSNAELKKIKGAGHLPNITHPEEFNKAVSEFIKKSVSKG</sequence>
<feature type="region of interest" description="C-terminal hotdog fold" evidence="3">
    <location>
        <begin position="131"/>
        <end position="280"/>
    </location>
</feature>
<dbReference type="Pfam" id="PF08659">
    <property type="entry name" value="KR"/>
    <property type="match status" value="1"/>
</dbReference>
<dbReference type="PROSITE" id="PS50075">
    <property type="entry name" value="CARRIER"/>
    <property type="match status" value="2"/>
</dbReference>
<dbReference type="InterPro" id="IPR042104">
    <property type="entry name" value="PKS_dehydratase_sf"/>
</dbReference>
<reference evidence="6" key="1">
    <citation type="journal article" date="2006" name="J. Bacteriol.">
        <title>Structural and functional characterization of three polyketide synthase gene clusters in Bacillus amyloliquefaciens FZB 42.</title>
        <authorList>
            <person name="Chen X.-H."/>
            <person name="Vater J."/>
            <person name="Piel J."/>
            <person name="Franke P."/>
            <person name="Scholz R."/>
            <person name="Schneider K."/>
            <person name="Koumoutsi A."/>
            <person name="Hitzeroth G."/>
            <person name="Grammel N."/>
            <person name="Strittmatter A.W."/>
            <person name="Gottschalk G."/>
            <person name="Suessmuth R.D."/>
            <person name="Borriss R."/>
        </authorList>
    </citation>
    <scope>NUCLEOTIDE SEQUENCE</scope>
    <source>
        <strain evidence="6">FZB42</strain>
    </source>
</reference>
<dbReference type="SMART" id="SM00823">
    <property type="entry name" value="PKS_PP"/>
    <property type="match status" value="2"/>
</dbReference>
<dbReference type="CDD" id="cd08953">
    <property type="entry name" value="KR_2_SDR_x"/>
    <property type="match status" value="1"/>
</dbReference>
<dbReference type="InterPro" id="IPR049490">
    <property type="entry name" value="C883_1060-like_KR_N"/>
</dbReference>
<dbReference type="Gene3D" id="3.40.50.1820">
    <property type="entry name" value="alpha/beta hydrolase"/>
    <property type="match status" value="1"/>
</dbReference>
<feature type="domain" description="Carrier" evidence="4">
    <location>
        <begin position="393"/>
        <end position="467"/>
    </location>
</feature>
<dbReference type="InterPro" id="IPR013968">
    <property type="entry name" value="PKS_KR"/>
</dbReference>
<dbReference type="Pfam" id="PF00550">
    <property type="entry name" value="PP-binding"/>
    <property type="match status" value="2"/>
</dbReference>
<dbReference type="InterPro" id="IPR029058">
    <property type="entry name" value="AB_hydrolase_fold"/>
</dbReference>
<evidence type="ECO:0000259" key="5">
    <source>
        <dbReference type="PROSITE" id="PS52019"/>
    </source>
</evidence>
<dbReference type="SMART" id="SM01294">
    <property type="entry name" value="PKS_PP_betabranch"/>
    <property type="match status" value="1"/>
</dbReference>
<evidence type="ECO:0000256" key="2">
    <source>
        <dbReference type="ARBA" id="ARBA00022553"/>
    </source>
</evidence>
<dbReference type="InterPro" id="IPR020806">
    <property type="entry name" value="PKS_PP-bd"/>
</dbReference>
<organism evidence="6">
    <name type="scientific">Bacillus amyloliquefaciens</name>
    <name type="common">Bacillus velezensis</name>
    <dbReference type="NCBI Taxonomy" id="1390"/>
    <lineage>
        <taxon>Bacteria</taxon>
        <taxon>Bacillati</taxon>
        <taxon>Bacillota</taxon>
        <taxon>Bacilli</taxon>
        <taxon>Bacillales</taxon>
        <taxon>Bacillaceae</taxon>
        <taxon>Bacillus</taxon>
        <taxon>Bacillus amyloliquefaciens group</taxon>
    </lineage>
</organism>
<feature type="domain" description="Carrier" evidence="4">
    <location>
        <begin position="297"/>
        <end position="374"/>
    </location>
</feature>
<dbReference type="Pfam" id="PF14765">
    <property type="entry name" value="PS-DH"/>
    <property type="match status" value="1"/>
</dbReference>
<dbReference type="SUPFAM" id="SSF51735">
    <property type="entry name" value="NAD(P)-binding Rossmann-fold domains"/>
    <property type="match status" value="2"/>
</dbReference>
<dbReference type="PROSITE" id="PS52019">
    <property type="entry name" value="PKS_MFAS_DH"/>
    <property type="match status" value="1"/>
</dbReference>
<evidence type="ECO:0000259" key="4">
    <source>
        <dbReference type="PROSITE" id="PS50075"/>
    </source>
</evidence>
<protein>
    <submittedName>
        <fullName evidence="6">Polyketide synthase type I</fullName>
    </submittedName>
</protein>
<feature type="region of interest" description="N-terminal hotdog fold" evidence="3">
    <location>
        <begin position="1"/>
        <end position="109"/>
    </location>
</feature>
<gene>
    <name evidence="6" type="primary">pks2H</name>
</gene>
<dbReference type="EMBL" id="AJ634061">
    <property type="protein sequence ID" value="CAG23970.2"/>
    <property type="molecule type" value="Genomic_DNA"/>
</dbReference>
<evidence type="ECO:0000256" key="1">
    <source>
        <dbReference type="ARBA" id="ARBA00022450"/>
    </source>
</evidence>
<evidence type="ECO:0000313" key="6">
    <source>
        <dbReference type="EMBL" id="CAG23970.2"/>
    </source>
</evidence>
<keyword evidence="2" id="KW-0597">Phosphoprotein</keyword>
<feature type="active site" description="Proton donor; for dehydratase activity" evidence="3">
    <location>
        <position position="192"/>
    </location>
</feature>
<keyword evidence="1" id="KW-0596">Phosphopantetheine</keyword>
<dbReference type="SUPFAM" id="SSF53474">
    <property type="entry name" value="alpha/beta-Hydrolases"/>
    <property type="match status" value="1"/>
</dbReference>
<dbReference type="Gene3D" id="1.10.1200.10">
    <property type="entry name" value="ACP-like"/>
    <property type="match status" value="2"/>
</dbReference>
<dbReference type="SMART" id="SM00822">
    <property type="entry name" value="PKS_KR"/>
    <property type="match status" value="1"/>
</dbReference>
<dbReference type="GO" id="GO:0004312">
    <property type="term" value="F:fatty acid synthase activity"/>
    <property type="evidence" value="ECO:0007669"/>
    <property type="project" value="TreeGrafter"/>
</dbReference>
<dbReference type="InterPro" id="IPR036291">
    <property type="entry name" value="NAD(P)-bd_dom_sf"/>
</dbReference>